<organism evidence="3 4">
    <name type="scientific">Dactylosporangium sucinum</name>
    <dbReference type="NCBI Taxonomy" id="1424081"/>
    <lineage>
        <taxon>Bacteria</taxon>
        <taxon>Bacillati</taxon>
        <taxon>Actinomycetota</taxon>
        <taxon>Actinomycetes</taxon>
        <taxon>Micromonosporales</taxon>
        <taxon>Micromonosporaceae</taxon>
        <taxon>Dactylosporangium</taxon>
    </lineage>
</organism>
<accession>A0A917TBR4</accession>
<dbReference type="InterPro" id="IPR052019">
    <property type="entry name" value="F420H2_bilvrd_red/Heme_oxyg"/>
</dbReference>
<dbReference type="GO" id="GO:0005829">
    <property type="term" value="C:cytosol"/>
    <property type="evidence" value="ECO:0007669"/>
    <property type="project" value="TreeGrafter"/>
</dbReference>
<evidence type="ECO:0000313" key="3">
    <source>
        <dbReference type="EMBL" id="GGM16444.1"/>
    </source>
</evidence>
<dbReference type="GO" id="GO:0070967">
    <property type="term" value="F:coenzyme F420 binding"/>
    <property type="evidence" value="ECO:0007669"/>
    <property type="project" value="TreeGrafter"/>
</dbReference>
<reference evidence="3" key="2">
    <citation type="submission" date="2020-09" db="EMBL/GenBank/DDBJ databases">
        <authorList>
            <person name="Sun Q."/>
            <person name="Ohkuma M."/>
        </authorList>
    </citation>
    <scope>NUCLEOTIDE SEQUENCE</scope>
    <source>
        <strain evidence="3">JCM 19831</strain>
    </source>
</reference>
<dbReference type="Proteomes" id="UP000642070">
    <property type="component" value="Unassembled WGS sequence"/>
</dbReference>
<feature type="domain" description="Pyridoxamine 5'-phosphate oxidase N-terminal" evidence="2">
    <location>
        <begin position="10"/>
        <end position="100"/>
    </location>
</feature>
<evidence type="ECO:0000313" key="4">
    <source>
        <dbReference type="Proteomes" id="UP000642070"/>
    </source>
</evidence>
<dbReference type="Gene3D" id="2.30.110.10">
    <property type="entry name" value="Electron Transport, Fmn-binding Protein, Chain A"/>
    <property type="match status" value="1"/>
</dbReference>
<sequence>MVCRISVLDELGEAEYILVTTFRRDGTPVPTPVWGVRDDDGLLIWTVAASGKVKRIRRDGSVTVAPCSVRGVPKGPAVQGHATVLGPEGGRRARELIKQKYGLRGRMFVWMSVRRRGVEGTVGVRITLV</sequence>
<keyword evidence="4" id="KW-1185">Reference proteome</keyword>
<protein>
    <submittedName>
        <fullName evidence="3">PPOX class F420-dependent oxidoreductase</fullName>
    </submittedName>
</protein>
<dbReference type="NCBIfam" id="TIGR03666">
    <property type="entry name" value="Rv2061_F420"/>
    <property type="match status" value="1"/>
</dbReference>
<dbReference type="GO" id="GO:0016627">
    <property type="term" value="F:oxidoreductase activity, acting on the CH-CH group of donors"/>
    <property type="evidence" value="ECO:0007669"/>
    <property type="project" value="TreeGrafter"/>
</dbReference>
<dbReference type="AlphaFoldDB" id="A0A917TBR4"/>
<gene>
    <name evidence="3" type="ORF">GCM10007977_017160</name>
</gene>
<reference evidence="3" key="1">
    <citation type="journal article" date="2014" name="Int. J. Syst. Evol. Microbiol.">
        <title>Complete genome sequence of Corynebacterium casei LMG S-19264T (=DSM 44701T), isolated from a smear-ripened cheese.</title>
        <authorList>
            <consortium name="US DOE Joint Genome Institute (JGI-PGF)"/>
            <person name="Walter F."/>
            <person name="Albersmeier A."/>
            <person name="Kalinowski J."/>
            <person name="Ruckert C."/>
        </authorList>
    </citation>
    <scope>NUCLEOTIDE SEQUENCE</scope>
    <source>
        <strain evidence="3">JCM 19831</strain>
    </source>
</reference>
<proteinExistence type="predicted"/>
<comment type="caution">
    <text evidence="3">The sequence shown here is derived from an EMBL/GenBank/DDBJ whole genome shotgun (WGS) entry which is preliminary data.</text>
</comment>
<evidence type="ECO:0000256" key="1">
    <source>
        <dbReference type="ARBA" id="ARBA00023002"/>
    </source>
</evidence>
<dbReference type="InterPro" id="IPR012349">
    <property type="entry name" value="Split_barrel_FMN-bd"/>
</dbReference>
<evidence type="ECO:0000259" key="2">
    <source>
        <dbReference type="Pfam" id="PF01243"/>
    </source>
</evidence>
<dbReference type="PANTHER" id="PTHR35176">
    <property type="entry name" value="HEME OXYGENASE HI_0854-RELATED"/>
    <property type="match status" value="1"/>
</dbReference>
<dbReference type="Pfam" id="PF01243">
    <property type="entry name" value="PNPOx_N"/>
    <property type="match status" value="1"/>
</dbReference>
<dbReference type="InterPro" id="IPR019965">
    <property type="entry name" value="PPOX_F420-dep_Rv2061_put"/>
</dbReference>
<name>A0A917TBR4_9ACTN</name>
<dbReference type="EMBL" id="BMPI01000006">
    <property type="protein sequence ID" value="GGM16444.1"/>
    <property type="molecule type" value="Genomic_DNA"/>
</dbReference>
<dbReference type="InterPro" id="IPR011576">
    <property type="entry name" value="Pyridox_Oxase_N"/>
</dbReference>
<keyword evidence="1" id="KW-0560">Oxidoreductase</keyword>
<dbReference type="PANTHER" id="PTHR35176:SF11">
    <property type="entry name" value="PYRIDOXAMINE 5'-PHOSPHATE OXIDASE FAMILY PROTEIN"/>
    <property type="match status" value="1"/>
</dbReference>
<dbReference type="SUPFAM" id="SSF50475">
    <property type="entry name" value="FMN-binding split barrel"/>
    <property type="match status" value="1"/>
</dbReference>